<feature type="coiled-coil region" evidence="1">
    <location>
        <begin position="254"/>
        <end position="315"/>
    </location>
</feature>
<evidence type="ECO:0000256" key="1">
    <source>
        <dbReference type="SAM" id="Coils"/>
    </source>
</evidence>
<feature type="compositionally biased region" description="Polar residues" evidence="2">
    <location>
        <begin position="83"/>
        <end position="93"/>
    </location>
</feature>
<evidence type="ECO:0000313" key="3">
    <source>
        <dbReference type="EMBL" id="EAX93119.1"/>
    </source>
</evidence>
<feature type="region of interest" description="Disordered" evidence="2">
    <location>
        <begin position="561"/>
        <end position="599"/>
    </location>
</feature>
<feature type="region of interest" description="Disordered" evidence="2">
    <location>
        <begin position="459"/>
        <end position="483"/>
    </location>
</feature>
<protein>
    <submittedName>
        <fullName evidence="3">Uncharacterized protein</fullName>
    </submittedName>
</protein>
<evidence type="ECO:0000313" key="4">
    <source>
        <dbReference type="Proteomes" id="UP000001542"/>
    </source>
</evidence>
<feature type="compositionally biased region" description="Polar residues" evidence="2">
    <location>
        <begin position="577"/>
        <end position="591"/>
    </location>
</feature>
<feature type="compositionally biased region" description="Basic and acidic residues" evidence="2">
    <location>
        <begin position="561"/>
        <end position="576"/>
    </location>
</feature>
<dbReference type="PANTHER" id="PTHR38019">
    <property type="entry name" value="KDA ANTIGEN P200, PUTATIVE-RELATED"/>
    <property type="match status" value="1"/>
</dbReference>
<dbReference type="KEGG" id="tva:4750837"/>
<dbReference type="VEuPathDB" id="TrichDB:TVAGG3_0774660"/>
<feature type="region of interest" description="Disordered" evidence="2">
    <location>
        <begin position="83"/>
        <end position="105"/>
    </location>
</feature>
<feature type="region of interest" description="Disordered" evidence="2">
    <location>
        <begin position="1"/>
        <end position="26"/>
    </location>
</feature>
<keyword evidence="1" id="KW-0175">Coiled coil</keyword>
<gene>
    <name evidence="3" type="ORF">TVAG_234370</name>
</gene>
<dbReference type="OrthoDB" id="10685709at2759"/>
<sequence>MSTNLRGTMGKGEPDHATLSNKQSRNNSMFCIPKLQMKKSNFGNNPNSSTRKQELKQMNSMNLSSMQKKSFLTELTVPAKQVKNNQLSYSQPVHRTPKKKNPDDIPLFDDDTQDNNDDFLPNLPSLQMKPSTVRSRSKQIISINEFDPNSPRTINEELSLQAMDILGIQMSELCYPTNEELLPYSHDDTLLSVATQRLNRRAESAIQAVKDERDSIIRLRDYQESQIEVDSMKAREALTTLSIAAAKGAQKIAKDAAEEKLLQAIADLKDQKQKELDYQKFLQKEEERRKELEEKHRYEAERNKLLQQRAETRQKEKNEFVNNYFQNQERKAQYLADKRAEDEENRRQRAIETNLDIERKLANAEKIHTQKVENLKKKLQEEEQKAAETAEFLVYTQDMKQRELAEKNAAEEQEKKRRIEIIKKNMEEITEKKRQATIQNMQKKEELFNQRREEKIQYLQQQKEINEKKSEEHKKERERKAYEKQKIKEKNLEMAESKAVITLQQVAEEKNKTISINSAIEKLKAEDVKLAAERQEKRRLSQLRELEEINRKREIRASKLAKEKQKLREQGDRERMQTSFQFSDMLNQGNKNEFRGKSEEELRQMARDLGLDYDAIAAKLERRGRQK</sequence>
<reference evidence="3" key="1">
    <citation type="submission" date="2006-10" db="EMBL/GenBank/DDBJ databases">
        <authorList>
            <person name="Amadeo P."/>
            <person name="Zhao Q."/>
            <person name="Wortman J."/>
            <person name="Fraser-Liggett C."/>
            <person name="Carlton J."/>
        </authorList>
    </citation>
    <scope>NUCLEOTIDE SEQUENCE</scope>
    <source>
        <strain evidence="3">G3</strain>
    </source>
</reference>
<name>A2FPP3_TRIV3</name>
<reference evidence="3" key="2">
    <citation type="journal article" date="2007" name="Science">
        <title>Draft genome sequence of the sexually transmitted pathogen Trichomonas vaginalis.</title>
        <authorList>
            <person name="Carlton J.M."/>
            <person name="Hirt R.P."/>
            <person name="Silva J.C."/>
            <person name="Delcher A.L."/>
            <person name="Schatz M."/>
            <person name="Zhao Q."/>
            <person name="Wortman J.R."/>
            <person name="Bidwell S.L."/>
            <person name="Alsmark U.C.M."/>
            <person name="Besteiro S."/>
            <person name="Sicheritz-Ponten T."/>
            <person name="Noel C.J."/>
            <person name="Dacks J.B."/>
            <person name="Foster P.G."/>
            <person name="Simillion C."/>
            <person name="Van de Peer Y."/>
            <person name="Miranda-Saavedra D."/>
            <person name="Barton G.J."/>
            <person name="Westrop G.D."/>
            <person name="Mueller S."/>
            <person name="Dessi D."/>
            <person name="Fiori P.L."/>
            <person name="Ren Q."/>
            <person name="Paulsen I."/>
            <person name="Zhang H."/>
            <person name="Bastida-Corcuera F.D."/>
            <person name="Simoes-Barbosa A."/>
            <person name="Brown M.T."/>
            <person name="Hayes R.D."/>
            <person name="Mukherjee M."/>
            <person name="Okumura C.Y."/>
            <person name="Schneider R."/>
            <person name="Smith A.J."/>
            <person name="Vanacova S."/>
            <person name="Villalvazo M."/>
            <person name="Haas B.J."/>
            <person name="Pertea M."/>
            <person name="Feldblyum T.V."/>
            <person name="Utterback T.R."/>
            <person name="Shu C.L."/>
            <person name="Osoegawa K."/>
            <person name="de Jong P.J."/>
            <person name="Hrdy I."/>
            <person name="Horvathova L."/>
            <person name="Zubacova Z."/>
            <person name="Dolezal P."/>
            <person name="Malik S.B."/>
            <person name="Logsdon J.M. Jr."/>
            <person name="Henze K."/>
            <person name="Gupta A."/>
            <person name="Wang C.C."/>
            <person name="Dunne R.L."/>
            <person name="Upcroft J.A."/>
            <person name="Upcroft P."/>
            <person name="White O."/>
            <person name="Salzberg S.L."/>
            <person name="Tang P."/>
            <person name="Chiu C.-H."/>
            <person name="Lee Y.-S."/>
            <person name="Embley T.M."/>
            <person name="Coombs G.H."/>
            <person name="Mottram J.C."/>
            <person name="Tachezy J."/>
            <person name="Fraser-Liggett C.M."/>
            <person name="Johnson P.J."/>
        </authorList>
    </citation>
    <scope>NUCLEOTIDE SEQUENCE [LARGE SCALE GENOMIC DNA]</scope>
    <source>
        <strain evidence="3">G3</strain>
    </source>
</reference>
<dbReference type="InParanoid" id="A2FPP3"/>
<dbReference type="VEuPathDB" id="TrichDB:TVAG_234370"/>
<organism evidence="3 4">
    <name type="scientific">Trichomonas vaginalis (strain ATCC PRA-98 / G3)</name>
    <dbReference type="NCBI Taxonomy" id="412133"/>
    <lineage>
        <taxon>Eukaryota</taxon>
        <taxon>Metamonada</taxon>
        <taxon>Parabasalia</taxon>
        <taxon>Trichomonadida</taxon>
        <taxon>Trichomonadidae</taxon>
        <taxon>Trichomonas</taxon>
    </lineage>
</organism>
<accession>A2FPP3</accession>
<dbReference type="Proteomes" id="UP000001542">
    <property type="component" value="Unassembled WGS sequence"/>
</dbReference>
<feature type="compositionally biased region" description="Basic and acidic residues" evidence="2">
    <location>
        <begin position="464"/>
        <end position="483"/>
    </location>
</feature>
<dbReference type="EMBL" id="DS113929">
    <property type="protein sequence ID" value="EAX93119.1"/>
    <property type="molecule type" value="Genomic_DNA"/>
</dbReference>
<dbReference type="AlphaFoldDB" id="A2FPP3"/>
<keyword evidence="4" id="KW-1185">Reference proteome</keyword>
<proteinExistence type="predicted"/>
<evidence type="ECO:0000256" key="2">
    <source>
        <dbReference type="SAM" id="MobiDB-lite"/>
    </source>
</evidence>
<dbReference type="RefSeq" id="XP_001306049.1">
    <property type="nucleotide sequence ID" value="XM_001306048.1"/>
</dbReference>
<dbReference type="PANTHER" id="PTHR38019:SF1">
    <property type="entry name" value="N-ACETYLTRANSFERASE DOMAIN-CONTAINING PROTEIN"/>
    <property type="match status" value="1"/>
</dbReference>